<accession>A0ABW1WHC0</accession>
<proteinExistence type="predicted"/>
<comment type="caution">
    <text evidence="1">The sequence shown here is derived from an EMBL/GenBank/DDBJ whole genome shotgun (WGS) entry which is preliminary data.</text>
</comment>
<evidence type="ECO:0000313" key="2">
    <source>
        <dbReference type="Proteomes" id="UP001596267"/>
    </source>
</evidence>
<sequence length="42" mass="4771">MKKLFIKFSLIICVVTLAIPFVATPLDKSDLPFEDVLSQNFK</sequence>
<organism evidence="1 2">
    <name type="scientific">Sporolactobacillus kofuensis</name>
    <dbReference type="NCBI Taxonomy" id="269672"/>
    <lineage>
        <taxon>Bacteria</taxon>
        <taxon>Bacillati</taxon>
        <taxon>Bacillota</taxon>
        <taxon>Bacilli</taxon>
        <taxon>Bacillales</taxon>
        <taxon>Sporolactobacillaceae</taxon>
        <taxon>Sporolactobacillus</taxon>
    </lineage>
</organism>
<name>A0ABW1WHC0_9BACL</name>
<dbReference type="EMBL" id="JBHSTQ010000006">
    <property type="protein sequence ID" value="MFC6386530.1"/>
    <property type="molecule type" value="Genomic_DNA"/>
</dbReference>
<reference evidence="2" key="1">
    <citation type="journal article" date="2019" name="Int. J. Syst. Evol. Microbiol.">
        <title>The Global Catalogue of Microorganisms (GCM) 10K type strain sequencing project: providing services to taxonomists for standard genome sequencing and annotation.</title>
        <authorList>
            <consortium name="The Broad Institute Genomics Platform"/>
            <consortium name="The Broad Institute Genome Sequencing Center for Infectious Disease"/>
            <person name="Wu L."/>
            <person name="Ma J."/>
        </authorList>
    </citation>
    <scope>NUCLEOTIDE SEQUENCE [LARGE SCALE GENOMIC DNA]</scope>
    <source>
        <strain evidence="2">CCUG 42001</strain>
    </source>
</reference>
<keyword evidence="2" id="KW-1185">Reference proteome</keyword>
<evidence type="ECO:0000313" key="1">
    <source>
        <dbReference type="EMBL" id="MFC6386530.1"/>
    </source>
</evidence>
<dbReference type="RefSeq" id="WP_290443487.1">
    <property type="nucleotide sequence ID" value="NZ_JAMXWN010000006.1"/>
</dbReference>
<protein>
    <submittedName>
        <fullName evidence="1">Uncharacterized protein</fullName>
    </submittedName>
</protein>
<dbReference type="Proteomes" id="UP001596267">
    <property type="component" value="Unassembled WGS sequence"/>
</dbReference>
<gene>
    <name evidence="1" type="ORF">ACFP7A_07940</name>
</gene>